<keyword evidence="4 6" id="KW-1133">Transmembrane helix</keyword>
<keyword evidence="9" id="KW-1185">Reference proteome</keyword>
<feature type="transmembrane region" description="Helical" evidence="6">
    <location>
        <begin position="248"/>
        <end position="269"/>
    </location>
</feature>
<dbReference type="GO" id="GO:0005886">
    <property type="term" value="C:plasma membrane"/>
    <property type="evidence" value="ECO:0007669"/>
    <property type="project" value="UniProtKB-SubCell"/>
</dbReference>
<feature type="transmembrane region" description="Helical" evidence="6">
    <location>
        <begin position="296"/>
        <end position="315"/>
    </location>
</feature>
<protein>
    <submittedName>
        <fullName evidence="8">ABC-2 type transport system permease protein</fullName>
    </submittedName>
</protein>
<dbReference type="Proteomes" id="UP000198304">
    <property type="component" value="Unassembled WGS sequence"/>
</dbReference>
<keyword evidence="5 6" id="KW-0472">Membrane</keyword>
<evidence type="ECO:0000313" key="8">
    <source>
        <dbReference type="EMBL" id="SNT00846.1"/>
    </source>
</evidence>
<comment type="subcellular location">
    <subcellularLocation>
        <location evidence="1">Cell membrane</location>
        <topology evidence="1">Multi-pass membrane protein</topology>
    </subcellularLocation>
</comment>
<evidence type="ECO:0000256" key="1">
    <source>
        <dbReference type="ARBA" id="ARBA00004651"/>
    </source>
</evidence>
<dbReference type="InterPro" id="IPR013525">
    <property type="entry name" value="ABC2_TM"/>
</dbReference>
<sequence>MAKDFTLAFRDQIMLYMLIMPLLLSFIFSLFISSLQNTQVSFVIDSSVEETVVQGLQQYGKVIVLESNQAVKERVLGIDDVVGITKVADKYNIILEGNELESLRELAGMTLDQVISGQYFGDYQVESLGKEESQFKNVIVIVMILMGILMGGLLSAFNIIDEKESRSIHALGVTPLSFGEMLLARGLMALIIGVMLGVGNALIMVGTQVNYLLLIIGVLFSVTLSLLIGFGIGSFANSQIEGIALLKVVFLVFMGVPIAALFIPAKWIWVLYPFPNYWAFEAFNAIMVRPLEIGNFWFSNGILLAISVVLILLLTPIMKKHLFTH</sequence>
<feature type="domain" description="ABC-2 type transporter transmembrane" evidence="7">
    <location>
        <begin position="15"/>
        <end position="313"/>
    </location>
</feature>
<accession>A0A239J493</accession>
<evidence type="ECO:0000259" key="7">
    <source>
        <dbReference type="Pfam" id="PF12698"/>
    </source>
</evidence>
<dbReference type="InterPro" id="IPR051449">
    <property type="entry name" value="ABC-2_transporter_component"/>
</dbReference>
<gene>
    <name evidence="8" type="ORF">SAMN05446037_103321</name>
</gene>
<evidence type="ECO:0000256" key="5">
    <source>
        <dbReference type="ARBA" id="ARBA00023136"/>
    </source>
</evidence>
<dbReference type="PANTHER" id="PTHR30294">
    <property type="entry name" value="MEMBRANE COMPONENT OF ABC TRANSPORTER YHHJ-RELATED"/>
    <property type="match status" value="1"/>
</dbReference>
<keyword evidence="2" id="KW-1003">Cell membrane</keyword>
<feature type="transmembrane region" description="Helical" evidence="6">
    <location>
        <begin position="12"/>
        <end position="32"/>
    </location>
</feature>
<evidence type="ECO:0000256" key="3">
    <source>
        <dbReference type="ARBA" id="ARBA00022692"/>
    </source>
</evidence>
<evidence type="ECO:0000256" key="2">
    <source>
        <dbReference type="ARBA" id="ARBA00022475"/>
    </source>
</evidence>
<proteinExistence type="predicted"/>
<evidence type="ECO:0000313" key="9">
    <source>
        <dbReference type="Proteomes" id="UP000198304"/>
    </source>
</evidence>
<name>A0A239J493_9FIRM</name>
<dbReference type="AlphaFoldDB" id="A0A239J493"/>
<keyword evidence="3 6" id="KW-0812">Transmembrane</keyword>
<feature type="transmembrane region" description="Helical" evidence="6">
    <location>
        <begin position="138"/>
        <end position="161"/>
    </location>
</feature>
<dbReference type="GO" id="GO:0140359">
    <property type="term" value="F:ABC-type transporter activity"/>
    <property type="evidence" value="ECO:0007669"/>
    <property type="project" value="InterPro"/>
</dbReference>
<evidence type="ECO:0000256" key="4">
    <source>
        <dbReference type="ARBA" id="ARBA00022989"/>
    </source>
</evidence>
<dbReference type="Pfam" id="PF12698">
    <property type="entry name" value="ABC2_membrane_3"/>
    <property type="match status" value="1"/>
</dbReference>
<dbReference type="EMBL" id="FZOJ01000033">
    <property type="protein sequence ID" value="SNT00846.1"/>
    <property type="molecule type" value="Genomic_DNA"/>
</dbReference>
<feature type="transmembrane region" description="Helical" evidence="6">
    <location>
        <begin position="211"/>
        <end position="236"/>
    </location>
</feature>
<organism evidence="8 9">
    <name type="scientific">Anaerovirgula multivorans</name>
    <dbReference type="NCBI Taxonomy" id="312168"/>
    <lineage>
        <taxon>Bacteria</taxon>
        <taxon>Bacillati</taxon>
        <taxon>Bacillota</taxon>
        <taxon>Clostridia</taxon>
        <taxon>Peptostreptococcales</taxon>
        <taxon>Natronincolaceae</taxon>
        <taxon>Anaerovirgula</taxon>
    </lineage>
</organism>
<feature type="transmembrane region" description="Helical" evidence="6">
    <location>
        <begin position="182"/>
        <end position="205"/>
    </location>
</feature>
<evidence type="ECO:0000256" key="6">
    <source>
        <dbReference type="SAM" id="Phobius"/>
    </source>
</evidence>
<reference evidence="8 9" key="1">
    <citation type="submission" date="2017-06" db="EMBL/GenBank/DDBJ databases">
        <authorList>
            <person name="Kim H.J."/>
            <person name="Triplett B.A."/>
        </authorList>
    </citation>
    <scope>NUCLEOTIDE SEQUENCE [LARGE SCALE GENOMIC DNA]</scope>
    <source>
        <strain evidence="8 9">SCA</strain>
    </source>
</reference>
<dbReference type="PANTHER" id="PTHR30294:SF29">
    <property type="entry name" value="MULTIDRUG ABC TRANSPORTER PERMEASE YBHS-RELATED"/>
    <property type="match status" value="1"/>
</dbReference>